<reference evidence="2" key="1">
    <citation type="submission" date="2023-10" db="EMBL/GenBank/DDBJ databases">
        <authorList>
            <person name="Chen Y."/>
            <person name="Shah S."/>
            <person name="Dougan E. K."/>
            <person name="Thang M."/>
            <person name="Chan C."/>
        </authorList>
    </citation>
    <scope>NUCLEOTIDE SEQUENCE [LARGE SCALE GENOMIC DNA]</scope>
</reference>
<dbReference type="EMBL" id="CAUYUJ010016949">
    <property type="protein sequence ID" value="CAK0870341.1"/>
    <property type="molecule type" value="Genomic_DNA"/>
</dbReference>
<comment type="caution">
    <text evidence="2">The sequence shown here is derived from an EMBL/GenBank/DDBJ whole genome shotgun (WGS) entry which is preliminary data.</text>
</comment>
<organism evidence="2 3">
    <name type="scientific">Prorocentrum cordatum</name>
    <dbReference type="NCBI Taxonomy" id="2364126"/>
    <lineage>
        <taxon>Eukaryota</taxon>
        <taxon>Sar</taxon>
        <taxon>Alveolata</taxon>
        <taxon>Dinophyceae</taxon>
        <taxon>Prorocentrales</taxon>
        <taxon>Prorocentraceae</taxon>
        <taxon>Prorocentrum</taxon>
    </lineage>
</organism>
<feature type="compositionally biased region" description="Basic residues" evidence="1">
    <location>
        <begin position="80"/>
        <end position="91"/>
    </location>
</feature>
<keyword evidence="3" id="KW-1185">Reference proteome</keyword>
<accession>A0ABN9VDY8</accession>
<gene>
    <name evidence="2" type="ORF">PCOR1329_LOCUS56479</name>
</gene>
<sequence length="440" mass="44098">MARPRGAPSAAVDGVALLAAAVRAAVEAKAPRRTVAAVAGAVAAVALRARTAPPAPPPAAGAARAEDADAPPRSSAAKVERRRRRRQRLAARRAAERGGAANAADAGRGGAADGAAAAAGLELVQLPMVVDVVDDEWADELPPRRARRQLRRTDTVAAEDPRPPAAAVAAAAAGCGGAAGMQAFLEEAFAAGVSPADAAALVSWCAAPGAPEAAPPAGDEGGPAAEGAAPALAGGAVVLDDRGLHCGPWGPRVVLGGSGTKFHFAFGSVGFSSGRHAWTISWRPLGGAKSGAPGRGGAAGLAREADAAVAVARGPGGAGAASTSQASPKSGCWPARGASDELATRFADWPTCIVFGMKQDVHDRRYVPWEGPAEWAGGAASSAPSIKFAIVLDFPSRTVTYVADGGQRRWDAPLPHSGAVHPVIAASGPHFFQIRYGMHL</sequence>
<dbReference type="Proteomes" id="UP001189429">
    <property type="component" value="Unassembled WGS sequence"/>
</dbReference>
<evidence type="ECO:0000256" key="1">
    <source>
        <dbReference type="SAM" id="MobiDB-lite"/>
    </source>
</evidence>
<feature type="compositionally biased region" description="Low complexity" evidence="1">
    <location>
        <begin position="97"/>
        <end position="106"/>
    </location>
</feature>
<feature type="region of interest" description="Disordered" evidence="1">
    <location>
        <begin position="50"/>
        <end position="111"/>
    </location>
</feature>
<evidence type="ECO:0000313" key="3">
    <source>
        <dbReference type="Proteomes" id="UP001189429"/>
    </source>
</evidence>
<evidence type="ECO:0008006" key="4">
    <source>
        <dbReference type="Google" id="ProtNLM"/>
    </source>
</evidence>
<protein>
    <recommendedName>
        <fullName evidence="4">B30.2/SPRY domain-containing protein</fullName>
    </recommendedName>
</protein>
<evidence type="ECO:0000313" key="2">
    <source>
        <dbReference type="EMBL" id="CAK0870341.1"/>
    </source>
</evidence>
<name>A0ABN9VDY8_9DINO</name>
<proteinExistence type="predicted"/>